<feature type="region of interest" description="Disordered" evidence="3">
    <location>
        <begin position="456"/>
        <end position="505"/>
    </location>
</feature>
<feature type="region of interest" description="Disordered" evidence="3">
    <location>
        <begin position="357"/>
        <end position="442"/>
    </location>
</feature>
<feature type="compositionally biased region" description="Polar residues" evidence="3">
    <location>
        <begin position="456"/>
        <end position="469"/>
    </location>
</feature>
<feature type="compositionally biased region" description="Polar residues" evidence="3">
    <location>
        <begin position="413"/>
        <end position="426"/>
    </location>
</feature>
<feature type="compositionally biased region" description="Low complexity" evidence="3">
    <location>
        <begin position="401"/>
        <end position="412"/>
    </location>
</feature>
<dbReference type="InterPro" id="IPR051858">
    <property type="entry name" value="WD_repeat_GAD-1"/>
</dbReference>
<evidence type="ECO:0000313" key="4">
    <source>
        <dbReference type="EMBL" id="KUJ07977.1"/>
    </source>
</evidence>
<dbReference type="RefSeq" id="XP_018062332.1">
    <property type="nucleotide sequence ID" value="XM_018206888.1"/>
</dbReference>
<sequence length="505" mass="56644">MKHDNTMGFSVGLAEFQQHVSDHMEQLALSAFSSSHTRTSGDFDNVAAIVDSKRASLVQESPGTSGEATVLYLAQSESVEHKDSHFDVPAPSMPITSDRAARDIFLQQARKGDEHIEQRSQHNKVRRSTEDILLDKGKRIENETLQTRKPVASSKSNKAVSGMSSRAMVVPATVRSKITVVNGTFELDSNYTLSAVDEDLQVCLALLASVEQDLLSAKRQLWSRRTNQQTQISTIDLEYLERCIERSDQAALYLGKLIRGYGTSSTDRGISTPSRFKWVLQGKYKSANRAEVLRIAHTSLVRAIQRMGNVTPFMKSQPDEEHINQSIPLSSMRDEDPREALLKYAELAKKDPLFTNAWKDTQPATQYRDLSDEEEDDGPDKKNPITSQLDYPPPPPPYNPPSYLESYSYLGPQTQTKILRSPSQQRALKGKSSLLLRPEDRVQDRALENVTVSEAFQSSQTLLEPSSKSIPRERDLSRPMSRERYGSKIDSVEEESELGEYIGGY</sequence>
<dbReference type="GeneID" id="28816614"/>
<keyword evidence="2" id="KW-0677">Repeat</keyword>
<gene>
    <name evidence="4" type="ORF">LY89DRAFT_346824</name>
</gene>
<evidence type="ECO:0000256" key="3">
    <source>
        <dbReference type="SAM" id="MobiDB-lite"/>
    </source>
</evidence>
<evidence type="ECO:0000256" key="2">
    <source>
        <dbReference type="ARBA" id="ARBA00022737"/>
    </source>
</evidence>
<dbReference type="PANTHER" id="PTHR16017">
    <property type="entry name" value="GASTRULATION DEFECTIVE PROTEIN 1-RELATED"/>
    <property type="match status" value="1"/>
</dbReference>
<dbReference type="EMBL" id="KQ947437">
    <property type="protein sequence ID" value="KUJ07977.1"/>
    <property type="molecule type" value="Genomic_DNA"/>
</dbReference>
<dbReference type="GO" id="GO:0005634">
    <property type="term" value="C:nucleus"/>
    <property type="evidence" value="ECO:0007669"/>
    <property type="project" value="TreeGrafter"/>
</dbReference>
<dbReference type="OrthoDB" id="3543130at2759"/>
<dbReference type="STRING" id="149040.A0A132B8I1"/>
<dbReference type="GO" id="GO:0035861">
    <property type="term" value="C:site of double-strand break"/>
    <property type="evidence" value="ECO:0007669"/>
    <property type="project" value="TreeGrafter"/>
</dbReference>
<reference evidence="4 5" key="1">
    <citation type="submission" date="2015-10" db="EMBL/GenBank/DDBJ databases">
        <title>Full genome of DAOMC 229536 Phialocephala scopiformis, a fungal endophyte of spruce producing the potent anti-insectan compound rugulosin.</title>
        <authorList>
            <consortium name="DOE Joint Genome Institute"/>
            <person name="Walker A.K."/>
            <person name="Frasz S.L."/>
            <person name="Seifert K.A."/>
            <person name="Miller J.D."/>
            <person name="Mondo S.J."/>
            <person name="Labutti K."/>
            <person name="Lipzen A."/>
            <person name="Dockter R."/>
            <person name="Kennedy M."/>
            <person name="Grigoriev I.V."/>
            <person name="Spatafora J.W."/>
        </authorList>
    </citation>
    <scope>NUCLEOTIDE SEQUENCE [LARGE SCALE GENOMIC DNA]</scope>
    <source>
        <strain evidence="4 5">CBS 120377</strain>
    </source>
</reference>
<dbReference type="PANTHER" id="PTHR16017:SF0">
    <property type="entry name" value="WD REPEAT-CONTAINING PROTEIN 70"/>
    <property type="match status" value="1"/>
</dbReference>
<proteinExistence type="predicted"/>
<protein>
    <submittedName>
        <fullName evidence="4">Uncharacterized protein</fullName>
    </submittedName>
</protein>
<organism evidence="4 5">
    <name type="scientific">Mollisia scopiformis</name>
    <name type="common">Conifer needle endophyte fungus</name>
    <name type="synonym">Phialocephala scopiformis</name>
    <dbReference type="NCBI Taxonomy" id="149040"/>
    <lineage>
        <taxon>Eukaryota</taxon>
        <taxon>Fungi</taxon>
        <taxon>Dikarya</taxon>
        <taxon>Ascomycota</taxon>
        <taxon>Pezizomycotina</taxon>
        <taxon>Leotiomycetes</taxon>
        <taxon>Helotiales</taxon>
        <taxon>Mollisiaceae</taxon>
        <taxon>Mollisia</taxon>
    </lineage>
</organism>
<accession>A0A132B8I1</accession>
<evidence type="ECO:0000256" key="1">
    <source>
        <dbReference type="ARBA" id="ARBA00022574"/>
    </source>
</evidence>
<dbReference type="AlphaFoldDB" id="A0A132B8I1"/>
<name>A0A132B8I1_MOLSC</name>
<feature type="compositionally biased region" description="Basic and acidic residues" evidence="3">
    <location>
        <begin position="470"/>
        <end position="491"/>
    </location>
</feature>
<evidence type="ECO:0000313" key="5">
    <source>
        <dbReference type="Proteomes" id="UP000070700"/>
    </source>
</evidence>
<feature type="region of interest" description="Disordered" evidence="3">
    <location>
        <begin position="313"/>
        <end position="334"/>
    </location>
</feature>
<keyword evidence="5" id="KW-1185">Reference proteome</keyword>
<dbReference type="KEGG" id="psco:LY89DRAFT_346824"/>
<dbReference type="InParanoid" id="A0A132B8I1"/>
<keyword evidence="1" id="KW-0853">WD repeat</keyword>
<feature type="compositionally biased region" description="Pro residues" evidence="3">
    <location>
        <begin position="391"/>
        <end position="400"/>
    </location>
</feature>
<dbReference type="Proteomes" id="UP000070700">
    <property type="component" value="Unassembled WGS sequence"/>
</dbReference>